<dbReference type="GO" id="GO:0051607">
    <property type="term" value="P:defense response to virus"/>
    <property type="evidence" value="ECO:0007669"/>
    <property type="project" value="UniProtKB-UniRule"/>
</dbReference>
<evidence type="ECO:0000313" key="10">
    <source>
        <dbReference type="EMBL" id="AVP98233.1"/>
    </source>
</evidence>
<dbReference type="Gene3D" id="3.30.70.240">
    <property type="match status" value="1"/>
</dbReference>
<evidence type="ECO:0000256" key="9">
    <source>
        <dbReference type="HAMAP-Rule" id="MF_01471"/>
    </source>
</evidence>
<reference evidence="10 11" key="2">
    <citation type="submission" date="2018-03" db="EMBL/GenBank/DDBJ databases">
        <authorList>
            <person name="Keele B.F."/>
        </authorList>
    </citation>
    <scope>NUCLEOTIDE SEQUENCE [LARGE SCALE GENOMIC DNA]</scope>
    <source>
        <strain evidence="10 11">D13</strain>
    </source>
</reference>
<comment type="function">
    <text evidence="9">CRISPR (clustered regularly interspaced short palindromic repeat), is an adaptive immune system that provides protection against mobile genetic elements (viruses, transposable elements and conjugative plasmids). CRISPR clusters contain sequences complementary to antecedent mobile elements and target invading nucleic acids. CRISPR clusters are transcribed and processed into CRISPR RNA (crRNA). Functions as a ssRNA-specific endoribonuclease. Involved in the integration of spacer DNA into the CRISPR cassette.</text>
</comment>
<feature type="binding site" evidence="9">
    <location>
        <position position="9"/>
    </location>
    <ligand>
        <name>Mg(2+)</name>
        <dbReference type="ChEBI" id="CHEBI:18420"/>
        <note>catalytic</note>
    </ligand>
</feature>
<keyword evidence="8 9" id="KW-0051">Antiviral defense</keyword>
<evidence type="ECO:0000256" key="4">
    <source>
        <dbReference type="ARBA" id="ARBA00022723"/>
    </source>
</evidence>
<keyword evidence="5 9" id="KW-0255">Endonuclease</keyword>
<dbReference type="NCBIfam" id="TIGR01573">
    <property type="entry name" value="cas2"/>
    <property type="match status" value="1"/>
</dbReference>
<evidence type="ECO:0000256" key="1">
    <source>
        <dbReference type="ARBA" id="ARBA00001946"/>
    </source>
</evidence>
<comment type="cofactor">
    <cofactor evidence="1 9">
        <name>Mg(2+)</name>
        <dbReference type="ChEBI" id="CHEBI:18420"/>
    </cofactor>
</comment>
<keyword evidence="3 9" id="KW-0540">Nuclease</keyword>
<evidence type="ECO:0000313" key="11">
    <source>
        <dbReference type="Proteomes" id="UP000241074"/>
    </source>
</evidence>
<gene>
    <name evidence="9 10" type="primary">cas2</name>
    <name evidence="10" type="ORF">C7S18_13980</name>
</gene>
<dbReference type="GO" id="GO:0043571">
    <property type="term" value="P:maintenance of CRISPR repeat elements"/>
    <property type="evidence" value="ECO:0007669"/>
    <property type="project" value="UniProtKB-UniRule"/>
</dbReference>
<evidence type="ECO:0000256" key="7">
    <source>
        <dbReference type="ARBA" id="ARBA00022842"/>
    </source>
</evidence>
<proteinExistence type="inferred from homology"/>
<evidence type="ECO:0000256" key="5">
    <source>
        <dbReference type="ARBA" id="ARBA00022759"/>
    </source>
</evidence>
<evidence type="ECO:0000256" key="8">
    <source>
        <dbReference type="ARBA" id="ARBA00023118"/>
    </source>
</evidence>
<dbReference type="EC" id="3.1.-.-" evidence="9"/>
<protein>
    <recommendedName>
        <fullName evidence="9">CRISPR-associated endoribonuclease Cas2</fullName>
        <ecNumber evidence="9">3.1.-.-</ecNumber>
    </recommendedName>
</protein>
<dbReference type="OrthoDB" id="9798176at2"/>
<dbReference type="KEGG" id="xba:C7S18_13980"/>
<dbReference type="PANTHER" id="PTHR34405:SF3">
    <property type="entry name" value="CRISPR-ASSOCIATED ENDORIBONUCLEASE CAS2 3"/>
    <property type="match status" value="1"/>
</dbReference>
<dbReference type="PANTHER" id="PTHR34405">
    <property type="entry name" value="CRISPR-ASSOCIATED ENDORIBONUCLEASE CAS2"/>
    <property type="match status" value="1"/>
</dbReference>
<organism evidence="10 11">
    <name type="scientific">Ahniella affigens</name>
    <dbReference type="NCBI Taxonomy" id="2021234"/>
    <lineage>
        <taxon>Bacteria</taxon>
        <taxon>Pseudomonadati</taxon>
        <taxon>Pseudomonadota</taxon>
        <taxon>Gammaproteobacteria</taxon>
        <taxon>Lysobacterales</taxon>
        <taxon>Rhodanobacteraceae</taxon>
        <taxon>Ahniella</taxon>
    </lineage>
</organism>
<evidence type="ECO:0000256" key="6">
    <source>
        <dbReference type="ARBA" id="ARBA00022801"/>
    </source>
</evidence>
<keyword evidence="6 9" id="KW-0378">Hydrolase</keyword>
<name>A0A2P1PTR6_9GAMM</name>
<dbReference type="SUPFAM" id="SSF143430">
    <property type="entry name" value="TTP0101/SSO1404-like"/>
    <property type="match status" value="1"/>
</dbReference>
<dbReference type="AlphaFoldDB" id="A0A2P1PTR6"/>
<dbReference type="InterPro" id="IPR019199">
    <property type="entry name" value="Virulence_VapD/CRISPR_Cas2"/>
</dbReference>
<dbReference type="GO" id="GO:0046872">
    <property type="term" value="F:metal ion binding"/>
    <property type="evidence" value="ECO:0007669"/>
    <property type="project" value="UniProtKB-UniRule"/>
</dbReference>
<keyword evidence="11" id="KW-1185">Reference proteome</keyword>
<dbReference type="CDD" id="cd09725">
    <property type="entry name" value="Cas2_I_II_III"/>
    <property type="match status" value="1"/>
</dbReference>
<keyword evidence="7 9" id="KW-0460">Magnesium</keyword>
<dbReference type="InterPro" id="IPR021127">
    <property type="entry name" value="CRISPR_associated_Cas2"/>
</dbReference>
<comment type="similarity">
    <text evidence="2 9">Belongs to the CRISPR-associated endoribonuclease Cas2 protein family.</text>
</comment>
<keyword evidence="4 9" id="KW-0479">Metal-binding</keyword>
<dbReference type="GO" id="GO:0004521">
    <property type="term" value="F:RNA endonuclease activity"/>
    <property type="evidence" value="ECO:0007669"/>
    <property type="project" value="InterPro"/>
</dbReference>
<comment type="subunit">
    <text evidence="9">Homodimer, forms a heterotetramer with a Cas1 homodimer.</text>
</comment>
<accession>A0A2P1PTR6</accession>
<dbReference type="Proteomes" id="UP000241074">
    <property type="component" value="Chromosome"/>
</dbReference>
<evidence type="ECO:0000256" key="2">
    <source>
        <dbReference type="ARBA" id="ARBA00009959"/>
    </source>
</evidence>
<dbReference type="EMBL" id="CP027860">
    <property type="protein sequence ID" value="AVP98233.1"/>
    <property type="molecule type" value="Genomic_DNA"/>
</dbReference>
<dbReference type="GO" id="GO:0016787">
    <property type="term" value="F:hydrolase activity"/>
    <property type="evidence" value="ECO:0007669"/>
    <property type="project" value="UniProtKB-KW"/>
</dbReference>
<sequence>MKTWVLAYDISDDRLRRQVEKRVLRIGLRVQESVFEVCTRTPADFDQIIRELTRLLKDAGPETQIRWYGLNDDGYARSGAIGSSPPSRPPAVRVL</sequence>
<reference evidence="10 11" key="1">
    <citation type="submission" date="2018-03" db="EMBL/GenBank/DDBJ databases">
        <title>Ahniella affigens gen. nov., sp. nov., a gammaproteobacterium isolated from sandy soil near a stream.</title>
        <authorList>
            <person name="Ko Y."/>
            <person name="Kim J.-H."/>
        </authorList>
    </citation>
    <scope>NUCLEOTIDE SEQUENCE [LARGE SCALE GENOMIC DNA]</scope>
    <source>
        <strain evidence="10 11">D13</strain>
    </source>
</reference>
<evidence type="ECO:0000256" key="3">
    <source>
        <dbReference type="ARBA" id="ARBA00022722"/>
    </source>
</evidence>
<dbReference type="HAMAP" id="MF_01471">
    <property type="entry name" value="Cas2"/>
    <property type="match status" value="1"/>
</dbReference>
<dbReference type="Pfam" id="PF09827">
    <property type="entry name" value="CRISPR_Cas2"/>
    <property type="match status" value="1"/>
</dbReference>
<dbReference type="RefSeq" id="WP_106892153.1">
    <property type="nucleotide sequence ID" value="NZ_CP027860.1"/>
</dbReference>